<organism evidence="8 9">
    <name type="scientific">Willisornis vidua</name>
    <name type="common">Xingu scale-backed antbird</name>
    <dbReference type="NCBI Taxonomy" id="1566151"/>
    <lineage>
        <taxon>Eukaryota</taxon>
        <taxon>Metazoa</taxon>
        <taxon>Chordata</taxon>
        <taxon>Craniata</taxon>
        <taxon>Vertebrata</taxon>
        <taxon>Euteleostomi</taxon>
        <taxon>Archelosauria</taxon>
        <taxon>Archosauria</taxon>
        <taxon>Dinosauria</taxon>
        <taxon>Saurischia</taxon>
        <taxon>Theropoda</taxon>
        <taxon>Coelurosauria</taxon>
        <taxon>Aves</taxon>
        <taxon>Neognathae</taxon>
        <taxon>Neoaves</taxon>
        <taxon>Telluraves</taxon>
        <taxon>Australaves</taxon>
        <taxon>Passeriformes</taxon>
        <taxon>Thamnophilidae</taxon>
        <taxon>Willisornis</taxon>
    </lineage>
</organism>
<feature type="transmembrane region" description="Helical" evidence="6">
    <location>
        <begin position="700"/>
        <end position="722"/>
    </location>
</feature>
<feature type="compositionally biased region" description="Polar residues" evidence="5">
    <location>
        <begin position="21"/>
        <end position="30"/>
    </location>
</feature>
<keyword evidence="4" id="KW-0245">EGF-like domain</keyword>
<evidence type="ECO:0000256" key="4">
    <source>
        <dbReference type="PROSITE-ProRule" id="PRU00076"/>
    </source>
</evidence>
<dbReference type="InterPro" id="IPR036291">
    <property type="entry name" value="NAD(P)-bd_dom_sf"/>
</dbReference>
<dbReference type="PROSITE" id="PS00022">
    <property type="entry name" value="EGF_1"/>
    <property type="match status" value="1"/>
</dbReference>
<dbReference type="InterPro" id="IPR001811">
    <property type="entry name" value="Chemokine_IL8-like_dom"/>
</dbReference>
<dbReference type="PROSITE" id="PS50026">
    <property type="entry name" value="EGF_3"/>
    <property type="match status" value="1"/>
</dbReference>
<proteinExistence type="inferred from homology"/>
<accession>A0ABQ9CZS9</accession>
<dbReference type="Gene3D" id="3.40.50.10860">
    <property type="entry name" value="Leucine Dehydrogenase, chain A, domain 1"/>
    <property type="match status" value="1"/>
</dbReference>
<reference evidence="8" key="1">
    <citation type="submission" date="2019-10" db="EMBL/GenBank/DDBJ databases">
        <authorList>
            <person name="Soares A.E.R."/>
            <person name="Aleixo A."/>
            <person name="Schneider P."/>
            <person name="Miyaki C.Y."/>
            <person name="Schneider M.P."/>
            <person name="Mello C."/>
            <person name="Vasconcelos A.T.R."/>
        </authorList>
    </citation>
    <scope>NUCLEOTIDE SEQUENCE</scope>
    <source>
        <tissue evidence="8">Muscle</tissue>
    </source>
</reference>
<dbReference type="InterPro" id="IPR020631">
    <property type="entry name" value="THF_DH/CycHdrlase_NAD-bd_dom"/>
</dbReference>
<dbReference type="CDD" id="cd00273">
    <property type="entry name" value="Chemokine_CXC"/>
    <property type="match status" value="2"/>
</dbReference>
<keyword evidence="4" id="KW-1015">Disulfide bond</keyword>
<sequence>MTHVWCGPHISKAAPRHRHCQPSSCPSSPTIEPGPEHPRKAFSGIMMAKAVAAALTLLLISALGTQGKAPARSAIELRCQCIDTYSKFIHPKLIQNVNLSPAGPHCKNVEVIATLKGGREVCLEPTAPWVKLIIKAILDKASLRDGREVCVEPTALWARLTLKALLARTLARMGTELRCQCIATHSRFIPPKAIQDVKLTQSGPHCPNVEVIATLKDGREVCLEPTAPWVQLIVKAILARACLNWDSFPCSSNPETHSNDTWGIDETTELWSICSEQLLLKNTDKAGDWNGAPLAGELRCRCVRTVSQLIPPRRLARLELLPEGPHCAVPEVIDEATVISGTKLANQVLKEVQRGVESWMAVGNKRPHLTVILVGDNAASHTYVRNKLKAAAAVGISSEIILRPKDISQEELLDLTVQLNKDSRVTDHIDERTVCNTIAPEKDVDGFHILNVGRLCLDQPSIVPATAAAVWEIIQRTGIPTFGKNVVVAGRSKNVGMPISMLLHTDGEHERPGGEHFLDPGFSGIMSSFSPPFETASLSTWSSILNVEDSTDSVAFKSYRGDATVTITHRYTPKEQLKIHTQLADIVVVAAGIPKLITADMVKEGAAVIDVGINHIHDPLTGKTKLVGDVDFEVDYTEQPKLLKLMQSCLEEHHSYCINGLCAFHSELRKPICKCLAGYNGERCEHLTLNSYAHNSYERYIAVGIGVGILTSGILAIIYCYVRKRDASLQPPLAKSTARVETREDVAELCKTV</sequence>
<evidence type="ECO:0000313" key="9">
    <source>
        <dbReference type="Proteomes" id="UP001145742"/>
    </source>
</evidence>
<evidence type="ECO:0000256" key="6">
    <source>
        <dbReference type="SAM" id="Phobius"/>
    </source>
</evidence>
<dbReference type="InterPro" id="IPR036048">
    <property type="entry name" value="Interleukin_8-like_sf"/>
</dbReference>
<gene>
    <name evidence="8" type="ORF">WISP_95868</name>
</gene>
<name>A0ABQ9CZS9_9PASS</name>
<keyword evidence="2" id="KW-0202">Cytokine</keyword>
<dbReference type="SUPFAM" id="SSF51735">
    <property type="entry name" value="NAD(P)-binding Rossmann-fold domains"/>
    <property type="match status" value="2"/>
</dbReference>
<dbReference type="Gene3D" id="3.40.50.720">
    <property type="entry name" value="NAD(P)-binding Rossmann-like Domain"/>
    <property type="match status" value="2"/>
</dbReference>
<evidence type="ECO:0000256" key="2">
    <source>
        <dbReference type="ARBA" id="ARBA00022514"/>
    </source>
</evidence>
<dbReference type="Gene3D" id="2.10.25.10">
    <property type="entry name" value="Laminin"/>
    <property type="match status" value="1"/>
</dbReference>
<dbReference type="EMBL" id="WHWB01034233">
    <property type="protein sequence ID" value="KAJ7412523.1"/>
    <property type="molecule type" value="Genomic_DNA"/>
</dbReference>
<keyword evidence="9" id="KW-1185">Reference proteome</keyword>
<evidence type="ECO:0000256" key="5">
    <source>
        <dbReference type="SAM" id="MobiDB-lite"/>
    </source>
</evidence>
<dbReference type="PRINTS" id="PR00437">
    <property type="entry name" value="SMALLCYTKCXC"/>
</dbReference>
<comment type="caution">
    <text evidence="8">The sequence shown here is derived from an EMBL/GenBank/DDBJ whole genome shotgun (WGS) entry which is preliminary data.</text>
</comment>
<feature type="disulfide bond" evidence="4">
    <location>
        <begin position="675"/>
        <end position="684"/>
    </location>
</feature>
<comment type="similarity">
    <text evidence="1">Belongs to the intercrine alpha (chemokine CxC) family.</text>
</comment>
<dbReference type="Pfam" id="PF00763">
    <property type="entry name" value="THF_DHG_CYH"/>
    <property type="match status" value="1"/>
</dbReference>
<dbReference type="CDD" id="cd01080">
    <property type="entry name" value="NAD_bind_m-THF_DH_Cyclohyd"/>
    <property type="match status" value="1"/>
</dbReference>
<feature type="domain" description="EGF-like" evidence="7">
    <location>
        <begin position="645"/>
        <end position="685"/>
    </location>
</feature>
<dbReference type="InterPro" id="IPR000672">
    <property type="entry name" value="THF_DH/CycHdrlase"/>
</dbReference>
<dbReference type="SUPFAM" id="SSF54117">
    <property type="entry name" value="Interleukin 8-like chemokines"/>
    <property type="match status" value="3"/>
</dbReference>
<dbReference type="PRINTS" id="PR00436">
    <property type="entry name" value="INTERLEUKIN8"/>
</dbReference>
<dbReference type="SUPFAM" id="SSF57196">
    <property type="entry name" value="EGF/Laminin"/>
    <property type="match status" value="1"/>
</dbReference>
<protein>
    <recommendedName>
        <fullName evidence="7">EGF-like domain-containing protein</fullName>
    </recommendedName>
</protein>
<keyword evidence="6" id="KW-1133">Transmembrane helix</keyword>
<dbReference type="InterPro" id="IPR020630">
    <property type="entry name" value="THF_DH/CycHdrlase_cat_dom"/>
</dbReference>
<dbReference type="InterPro" id="IPR001089">
    <property type="entry name" value="Chemokine_CXC"/>
</dbReference>
<dbReference type="SMART" id="SM00199">
    <property type="entry name" value="SCY"/>
    <property type="match status" value="3"/>
</dbReference>
<dbReference type="Pfam" id="PF02882">
    <property type="entry name" value="THF_DHG_CYH_C"/>
    <property type="match status" value="2"/>
</dbReference>
<dbReference type="InterPro" id="IPR000742">
    <property type="entry name" value="EGF"/>
</dbReference>
<dbReference type="Gene3D" id="2.40.50.40">
    <property type="match status" value="3"/>
</dbReference>
<keyword evidence="3" id="KW-0554">One-carbon metabolism</keyword>
<evidence type="ECO:0000256" key="3">
    <source>
        <dbReference type="ARBA" id="ARBA00022563"/>
    </source>
</evidence>
<keyword evidence="6" id="KW-0812">Transmembrane</keyword>
<dbReference type="PANTHER" id="PTHR48099">
    <property type="entry name" value="C-1-TETRAHYDROFOLATE SYNTHASE, CYTOPLASMIC-RELATED"/>
    <property type="match status" value="1"/>
</dbReference>
<evidence type="ECO:0000256" key="1">
    <source>
        <dbReference type="ARBA" id="ARBA00010665"/>
    </source>
</evidence>
<keyword evidence="6" id="KW-0472">Membrane</keyword>
<dbReference type="PROSITE" id="PS01186">
    <property type="entry name" value="EGF_2"/>
    <property type="match status" value="1"/>
</dbReference>
<comment type="caution">
    <text evidence="4">Lacks conserved residue(s) required for the propagation of feature annotation.</text>
</comment>
<dbReference type="Proteomes" id="UP001145742">
    <property type="component" value="Unassembled WGS sequence"/>
</dbReference>
<dbReference type="InterPro" id="IPR033899">
    <property type="entry name" value="CXC_Chemokine_domain"/>
</dbReference>
<feature type="region of interest" description="Disordered" evidence="5">
    <location>
        <begin position="14"/>
        <end position="39"/>
    </location>
</feature>
<dbReference type="InterPro" id="IPR046346">
    <property type="entry name" value="Aminoacid_DH-like_N_sf"/>
</dbReference>
<dbReference type="PANTHER" id="PTHR48099:SF7">
    <property type="entry name" value="BIFUNCTIONAL METHYLENETETRAHYDROFOLATE DEHYDROGENASE_CYCLOHYDROLASE 2, MITOCHONDRIAL"/>
    <property type="match status" value="1"/>
</dbReference>
<dbReference type="SUPFAM" id="SSF53223">
    <property type="entry name" value="Aminoacid dehydrogenase-like, N-terminal domain"/>
    <property type="match status" value="1"/>
</dbReference>
<evidence type="ECO:0000313" key="8">
    <source>
        <dbReference type="EMBL" id="KAJ7412523.1"/>
    </source>
</evidence>
<dbReference type="Pfam" id="PF00048">
    <property type="entry name" value="IL8"/>
    <property type="match status" value="2"/>
</dbReference>
<dbReference type="HAMAP" id="MF_01576">
    <property type="entry name" value="THF_DHG_CYH"/>
    <property type="match status" value="1"/>
</dbReference>
<evidence type="ECO:0000259" key="7">
    <source>
        <dbReference type="PROSITE" id="PS50026"/>
    </source>
</evidence>